<protein>
    <submittedName>
        <fullName evidence="2">Uncharacterized protein</fullName>
    </submittedName>
</protein>
<feature type="compositionally biased region" description="Basic and acidic residues" evidence="1">
    <location>
        <begin position="1"/>
        <end position="10"/>
    </location>
</feature>
<feature type="compositionally biased region" description="Polar residues" evidence="1">
    <location>
        <begin position="11"/>
        <end position="34"/>
    </location>
</feature>
<gene>
    <name evidence="2" type="ORF">GIB67_038765</name>
</gene>
<feature type="non-terminal residue" evidence="2">
    <location>
        <position position="1"/>
    </location>
</feature>
<reference evidence="2 3" key="1">
    <citation type="journal article" date="2020" name="IScience">
        <title>Genome Sequencing of the Endangered Kingdonia uniflora (Circaeasteraceae, Ranunculales) Reveals Potential Mechanisms of Evolutionary Specialization.</title>
        <authorList>
            <person name="Sun Y."/>
            <person name="Deng T."/>
            <person name="Zhang A."/>
            <person name="Moore M.J."/>
            <person name="Landis J.B."/>
            <person name="Lin N."/>
            <person name="Zhang H."/>
            <person name="Zhang X."/>
            <person name="Huang J."/>
            <person name="Zhang X."/>
            <person name="Sun H."/>
            <person name="Wang H."/>
        </authorList>
    </citation>
    <scope>NUCLEOTIDE SEQUENCE [LARGE SCALE GENOMIC DNA]</scope>
    <source>
        <strain evidence="2">TB1705</strain>
        <tissue evidence="2">Leaf</tissue>
    </source>
</reference>
<evidence type="ECO:0000313" key="2">
    <source>
        <dbReference type="EMBL" id="KAF6170232.1"/>
    </source>
</evidence>
<sequence>MSHADDHNDNLFRQNYLGDNTTQNHGETETSLISENLIMLDSKDSDEEMKGPTRSRALYARKHLFPYRDGVVLGADSRTSTGILIKLLNSPKVNNIVCSDYD</sequence>
<dbReference type="AlphaFoldDB" id="A0A7J7NTC6"/>
<feature type="region of interest" description="Disordered" evidence="1">
    <location>
        <begin position="1"/>
        <end position="34"/>
    </location>
</feature>
<evidence type="ECO:0000256" key="1">
    <source>
        <dbReference type="SAM" id="MobiDB-lite"/>
    </source>
</evidence>
<dbReference type="EMBL" id="JACGCM010000601">
    <property type="protein sequence ID" value="KAF6170232.1"/>
    <property type="molecule type" value="Genomic_DNA"/>
</dbReference>
<name>A0A7J7NTC6_9MAGN</name>
<proteinExistence type="predicted"/>
<evidence type="ECO:0000313" key="3">
    <source>
        <dbReference type="Proteomes" id="UP000541444"/>
    </source>
</evidence>
<dbReference type="Proteomes" id="UP000541444">
    <property type="component" value="Unassembled WGS sequence"/>
</dbReference>
<organism evidence="2 3">
    <name type="scientific">Kingdonia uniflora</name>
    <dbReference type="NCBI Taxonomy" id="39325"/>
    <lineage>
        <taxon>Eukaryota</taxon>
        <taxon>Viridiplantae</taxon>
        <taxon>Streptophyta</taxon>
        <taxon>Embryophyta</taxon>
        <taxon>Tracheophyta</taxon>
        <taxon>Spermatophyta</taxon>
        <taxon>Magnoliopsida</taxon>
        <taxon>Ranunculales</taxon>
        <taxon>Circaeasteraceae</taxon>
        <taxon>Kingdonia</taxon>
    </lineage>
</organism>
<accession>A0A7J7NTC6</accession>
<comment type="caution">
    <text evidence="2">The sequence shown here is derived from an EMBL/GenBank/DDBJ whole genome shotgun (WGS) entry which is preliminary data.</text>
</comment>
<keyword evidence="3" id="KW-1185">Reference proteome</keyword>